<dbReference type="Gene3D" id="3.65.10.10">
    <property type="entry name" value="Enolpyruvate transferase domain"/>
    <property type="match status" value="1"/>
</dbReference>
<dbReference type="AlphaFoldDB" id="A0A6J7UIU4"/>
<dbReference type="GO" id="GO:0009423">
    <property type="term" value="P:chorismate biosynthetic process"/>
    <property type="evidence" value="ECO:0007669"/>
    <property type="project" value="TreeGrafter"/>
</dbReference>
<name>A0A6J7UIU4_9ZZZZ</name>
<dbReference type="InterPro" id="IPR013792">
    <property type="entry name" value="RNA3'P_cycl/enolpyr_Trfase_a/b"/>
</dbReference>
<accession>A0A6J7UIU4</accession>
<proteinExistence type="predicted"/>
<evidence type="ECO:0000259" key="2">
    <source>
        <dbReference type="Pfam" id="PF00275"/>
    </source>
</evidence>
<protein>
    <submittedName>
        <fullName evidence="3">Unannotated protein</fullName>
    </submittedName>
</protein>
<organism evidence="3">
    <name type="scientific">freshwater metagenome</name>
    <dbReference type="NCBI Taxonomy" id="449393"/>
    <lineage>
        <taxon>unclassified sequences</taxon>
        <taxon>metagenomes</taxon>
        <taxon>ecological metagenomes</taxon>
    </lineage>
</organism>
<keyword evidence="1" id="KW-0808">Transferase</keyword>
<dbReference type="PANTHER" id="PTHR21090">
    <property type="entry name" value="AROM/DEHYDROQUINATE SYNTHASE"/>
    <property type="match status" value="1"/>
</dbReference>
<evidence type="ECO:0000256" key="1">
    <source>
        <dbReference type="ARBA" id="ARBA00022679"/>
    </source>
</evidence>
<dbReference type="SUPFAM" id="SSF55205">
    <property type="entry name" value="EPT/RTPC-like"/>
    <property type="match status" value="1"/>
</dbReference>
<sequence length="58" mass="6518">MTPVALHGASLATHEDHRLAMAFAIAKLRIGGIEVQNPEVVSKSWPDYFKVFESFFKK</sequence>
<evidence type="ECO:0000313" key="3">
    <source>
        <dbReference type="EMBL" id="CAB5065751.1"/>
    </source>
</evidence>
<dbReference type="GO" id="GO:0003866">
    <property type="term" value="F:3-phosphoshikimate 1-carboxyvinyltransferase activity"/>
    <property type="evidence" value="ECO:0007669"/>
    <property type="project" value="TreeGrafter"/>
</dbReference>
<dbReference type="InterPro" id="IPR036968">
    <property type="entry name" value="Enolpyruvate_Tfrase_sf"/>
</dbReference>
<dbReference type="InterPro" id="IPR001986">
    <property type="entry name" value="Enolpyruvate_Tfrase_dom"/>
</dbReference>
<dbReference type="PANTHER" id="PTHR21090:SF5">
    <property type="entry name" value="PENTAFUNCTIONAL AROM POLYPEPTIDE"/>
    <property type="match status" value="1"/>
</dbReference>
<feature type="domain" description="Enolpyruvate transferase" evidence="2">
    <location>
        <begin position="5"/>
        <end position="51"/>
    </location>
</feature>
<reference evidence="3" key="1">
    <citation type="submission" date="2020-05" db="EMBL/GenBank/DDBJ databases">
        <authorList>
            <person name="Chiriac C."/>
            <person name="Salcher M."/>
            <person name="Ghai R."/>
            <person name="Kavagutti S V."/>
        </authorList>
    </citation>
    <scope>NUCLEOTIDE SEQUENCE</scope>
</reference>
<dbReference type="EMBL" id="CAFBQV010000131">
    <property type="protein sequence ID" value="CAB5065751.1"/>
    <property type="molecule type" value="Genomic_DNA"/>
</dbReference>
<gene>
    <name evidence="3" type="ORF">UFOPK4345_00866</name>
</gene>
<dbReference type="Pfam" id="PF00275">
    <property type="entry name" value="EPSP_synthase"/>
    <property type="match status" value="1"/>
</dbReference>